<gene>
    <name evidence="2" type="ORF">SAMN05443665_10713</name>
</gene>
<reference evidence="2 3" key="1">
    <citation type="submission" date="2017-06" db="EMBL/GenBank/DDBJ databases">
        <authorList>
            <person name="Kim H.J."/>
            <person name="Triplett B.A."/>
        </authorList>
    </citation>
    <scope>NUCLEOTIDE SEQUENCE [LARGE SCALE GENOMIC DNA]</scope>
    <source>
        <strain evidence="2 3">DSM 44715</strain>
    </source>
</reference>
<dbReference type="AlphaFoldDB" id="A0A239P6N5"/>
<sequence length="189" mass="20108">MANPMQDPVGAPRDDQETIRLAAALPEGVRNLNHATVGPPGLTLPSTAYAILGNLGAATFGLDQLLDQLSRFFLRELQAGRLGHDHGQDITEVLNRHGQSLVDAQRHAQALCAVLTEAQAEINAVHSHPAPATRSTLTHDEAYEADRAGALLAAADFPIPITEPTLLAQPPDSGRPSLAQTRRSNSQEV</sequence>
<dbReference type="OrthoDB" id="3466323at2"/>
<evidence type="ECO:0000313" key="3">
    <source>
        <dbReference type="Proteomes" id="UP000198318"/>
    </source>
</evidence>
<protein>
    <submittedName>
        <fullName evidence="2">Uncharacterized protein</fullName>
    </submittedName>
</protein>
<dbReference type="EMBL" id="FZOR01000071">
    <property type="protein sequence ID" value="SNT62334.1"/>
    <property type="molecule type" value="Genomic_DNA"/>
</dbReference>
<name>A0A239P6N5_9ACTN</name>
<feature type="compositionally biased region" description="Polar residues" evidence="1">
    <location>
        <begin position="178"/>
        <end position="189"/>
    </location>
</feature>
<evidence type="ECO:0000256" key="1">
    <source>
        <dbReference type="SAM" id="MobiDB-lite"/>
    </source>
</evidence>
<dbReference type="RefSeq" id="WP_089331081.1">
    <property type="nucleotide sequence ID" value="NZ_FZOR01000071.1"/>
</dbReference>
<dbReference type="Proteomes" id="UP000198318">
    <property type="component" value="Unassembled WGS sequence"/>
</dbReference>
<accession>A0A239P6N5</accession>
<proteinExistence type="predicted"/>
<keyword evidence="3" id="KW-1185">Reference proteome</keyword>
<evidence type="ECO:0000313" key="2">
    <source>
        <dbReference type="EMBL" id="SNT62334.1"/>
    </source>
</evidence>
<feature type="region of interest" description="Disordered" evidence="1">
    <location>
        <begin position="163"/>
        <end position="189"/>
    </location>
</feature>
<organism evidence="2 3">
    <name type="scientific">Actinomadura meyerae</name>
    <dbReference type="NCBI Taxonomy" id="240840"/>
    <lineage>
        <taxon>Bacteria</taxon>
        <taxon>Bacillati</taxon>
        <taxon>Actinomycetota</taxon>
        <taxon>Actinomycetes</taxon>
        <taxon>Streptosporangiales</taxon>
        <taxon>Thermomonosporaceae</taxon>
        <taxon>Actinomadura</taxon>
    </lineage>
</organism>